<evidence type="ECO:0000313" key="2">
    <source>
        <dbReference type="EMBL" id="KAH3708005.1"/>
    </source>
</evidence>
<sequence>MSSATPMLGSSPKPRRLLPKTPVVGASSMDMACQTEHIKDNRLDRFVTKRKPETHMSDRESASPTAKEEPPTTAKYGVKVKPAAYGGVGAWADYKAHFEACAKLNGWDSDQKAMYLSVSLRGQAQRVYGNLASMDATYEDLVRAL</sequence>
<comment type="caution">
    <text evidence="2">The sequence shown here is derived from an EMBL/GenBank/DDBJ whole genome shotgun (WGS) entry which is preliminary data.</text>
</comment>
<name>A0A9D4BST2_DREPO</name>
<reference evidence="2" key="1">
    <citation type="journal article" date="2019" name="bioRxiv">
        <title>The Genome of the Zebra Mussel, Dreissena polymorpha: A Resource for Invasive Species Research.</title>
        <authorList>
            <person name="McCartney M.A."/>
            <person name="Auch B."/>
            <person name="Kono T."/>
            <person name="Mallez S."/>
            <person name="Zhang Y."/>
            <person name="Obille A."/>
            <person name="Becker A."/>
            <person name="Abrahante J.E."/>
            <person name="Garbe J."/>
            <person name="Badalamenti J.P."/>
            <person name="Herman A."/>
            <person name="Mangelson H."/>
            <person name="Liachko I."/>
            <person name="Sullivan S."/>
            <person name="Sone E.D."/>
            <person name="Koren S."/>
            <person name="Silverstein K.A.T."/>
            <person name="Beckman K.B."/>
            <person name="Gohl D.M."/>
        </authorList>
    </citation>
    <scope>NUCLEOTIDE SEQUENCE</scope>
    <source>
        <strain evidence="2">Duluth1</strain>
        <tissue evidence="2">Whole animal</tissue>
    </source>
</reference>
<dbReference type="AlphaFoldDB" id="A0A9D4BST2"/>
<dbReference type="PANTHER" id="PTHR45823">
    <property type="entry name" value="T-SNARE COILED-COIL HOMOLOGY DOMAIN-CONTAINING PROTEIN"/>
    <property type="match status" value="1"/>
</dbReference>
<feature type="compositionally biased region" description="Basic and acidic residues" evidence="1">
    <location>
        <begin position="36"/>
        <end position="70"/>
    </location>
</feature>
<evidence type="ECO:0000256" key="1">
    <source>
        <dbReference type="SAM" id="MobiDB-lite"/>
    </source>
</evidence>
<feature type="region of interest" description="Disordered" evidence="1">
    <location>
        <begin position="1"/>
        <end position="74"/>
    </location>
</feature>
<accession>A0A9D4BST2</accession>
<dbReference type="EMBL" id="JAIWYP010000014">
    <property type="protein sequence ID" value="KAH3708005.1"/>
    <property type="molecule type" value="Genomic_DNA"/>
</dbReference>
<gene>
    <name evidence="2" type="ORF">DPMN_067444</name>
</gene>
<protein>
    <submittedName>
        <fullName evidence="2">Uncharacterized protein</fullName>
    </submittedName>
</protein>
<proteinExistence type="predicted"/>
<dbReference type="Proteomes" id="UP000828390">
    <property type="component" value="Unassembled WGS sequence"/>
</dbReference>
<evidence type="ECO:0000313" key="3">
    <source>
        <dbReference type="Proteomes" id="UP000828390"/>
    </source>
</evidence>
<organism evidence="2 3">
    <name type="scientific">Dreissena polymorpha</name>
    <name type="common">Zebra mussel</name>
    <name type="synonym">Mytilus polymorpha</name>
    <dbReference type="NCBI Taxonomy" id="45954"/>
    <lineage>
        <taxon>Eukaryota</taxon>
        <taxon>Metazoa</taxon>
        <taxon>Spiralia</taxon>
        <taxon>Lophotrochozoa</taxon>
        <taxon>Mollusca</taxon>
        <taxon>Bivalvia</taxon>
        <taxon>Autobranchia</taxon>
        <taxon>Heteroconchia</taxon>
        <taxon>Euheterodonta</taxon>
        <taxon>Imparidentia</taxon>
        <taxon>Neoheterodontei</taxon>
        <taxon>Myida</taxon>
        <taxon>Dreissenoidea</taxon>
        <taxon>Dreissenidae</taxon>
        <taxon>Dreissena</taxon>
    </lineage>
</organism>
<keyword evidence="3" id="KW-1185">Reference proteome</keyword>
<reference evidence="2" key="2">
    <citation type="submission" date="2020-11" db="EMBL/GenBank/DDBJ databases">
        <authorList>
            <person name="McCartney M.A."/>
            <person name="Auch B."/>
            <person name="Kono T."/>
            <person name="Mallez S."/>
            <person name="Becker A."/>
            <person name="Gohl D.M."/>
            <person name="Silverstein K.A.T."/>
            <person name="Koren S."/>
            <person name="Bechman K.B."/>
            <person name="Herman A."/>
            <person name="Abrahante J.E."/>
            <person name="Garbe J."/>
        </authorList>
    </citation>
    <scope>NUCLEOTIDE SEQUENCE</scope>
    <source>
        <strain evidence="2">Duluth1</strain>
        <tissue evidence="2">Whole animal</tissue>
    </source>
</reference>
<dbReference type="PANTHER" id="PTHR45823:SF1">
    <property type="entry name" value="T-SNARE COILED-COIL HOMOLOGY DOMAIN-CONTAINING PROTEIN"/>
    <property type="match status" value="1"/>
</dbReference>